<comment type="caution">
    <text evidence="3">The sequence shown here is derived from an EMBL/GenBank/DDBJ whole genome shotgun (WGS) entry which is preliminary data.</text>
</comment>
<sequence>MLALPSLLARFRKALAALDLALTLPYASRLAAAELRLSSWLSKASASPRTTPLPTLSYDCHLCESSDEKLAAVCAFYTSLYTPPPLPHTFETDCATLFHHLLSSLPIALADRLATPFTTDEVANALRLANRRASPGPDGLPYRVWSELLPVAGPLLASLANALGAGASLEVTARTILLPKTGDLSNLANYRPISISNSYAAFIPGRRTTLVSGLLQGLIDTAAAPEVHPAAPSAFFVVSLDQRKAYDRVRHEWLFACLQRLGIPPLLLLLLSALYSSASTRVSTADGMTAPIPFLSGVLQGDPSSCIVYNLTLQPFL</sequence>
<reference evidence="3" key="1">
    <citation type="submission" date="2016-04" db="EMBL/GenBank/DDBJ databases">
        <authorList>
            <person name="Nguyen H.D."/>
            <person name="Kesanakurti P."/>
            <person name="Cullis J."/>
            <person name="Levesque C.A."/>
            <person name="Hambleton S."/>
        </authorList>
    </citation>
    <scope>NUCLEOTIDE SEQUENCE</scope>
    <source>
        <strain evidence="3">DAOMC 238032</strain>
    </source>
</reference>
<organism evidence="3 4">
    <name type="scientific">Tilletia caries</name>
    <name type="common">wheat bunt fungus</name>
    <dbReference type="NCBI Taxonomy" id="13290"/>
    <lineage>
        <taxon>Eukaryota</taxon>
        <taxon>Fungi</taxon>
        <taxon>Dikarya</taxon>
        <taxon>Basidiomycota</taxon>
        <taxon>Ustilaginomycotina</taxon>
        <taxon>Exobasidiomycetes</taxon>
        <taxon>Tilletiales</taxon>
        <taxon>Tilletiaceae</taxon>
        <taxon>Tilletia</taxon>
    </lineage>
</organism>
<name>A0A8T8SGF3_9BASI</name>
<evidence type="ECO:0000313" key="4">
    <source>
        <dbReference type="Proteomes" id="UP000077671"/>
    </source>
</evidence>
<reference evidence="3" key="2">
    <citation type="journal article" date="2019" name="IMA Fungus">
        <title>Genome sequencing and comparison of five Tilletia species to identify candidate genes for the detection of regulated species infecting wheat.</title>
        <authorList>
            <person name="Nguyen H.D.T."/>
            <person name="Sultana T."/>
            <person name="Kesanakurti P."/>
            <person name="Hambleton S."/>
        </authorList>
    </citation>
    <scope>NUCLEOTIDE SEQUENCE</scope>
    <source>
        <strain evidence="3">DAOMC 238032</strain>
    </source>
</reference>
<proteinExistence type="predicted"/>
<evidence type="ECO:0000259" key="2">
    <source>
        <dbReference type="Pfam" id="PF00078"/>
    </source>
</evidence>
<dbReference type="Pfam" id="PF00078">
    <property type="entry name" value="RVT_1"/>
    <property type="match status" value="1"/>
</dbReference>
<protein>
    <recommendedName>
        <fullName evidence="2">Reverse transcriptase domain-containing protein</fullName>
    </recommendedName>
</protein>
<evidence type="ECO:0000313" key="3">
    <source>
        <dbReference type="EMBL" id="KAE8239107.1"/>
    </source>
</evidence>
<evidence type="ECO:0000256" key="1">
    <source>
        <dbReference type="SAM" id="SignalP"/>
    </source>
</evidence>
<feature type="chain" id="PRO_5035793623" description="Reverse transcriptase domain-containing protein" evidence="1">
    <location>
        <begin position="17"/>
        <end position="317"/>
    </location>
</feature>
<feature type="signal peptide" evidence="1">
    <location>
        <begin position="1"/>
        <end position="16"/>
    </location>
</feature>
<accession>A0A8T8SGF3</accession>
<dbReference type="AlphaFoldDB" id="A0A8T8SGF3"/>
<gene>
    <name evidence="3" type="ORF">A4X03_0g8704</name>
</gene>
<keyword evidence="1" id="KW-0732">Signal</keyword>
<dbReference type="PANTHER" id="PTHR19446">
    <property type="entry name" value="REVERSE TRANSCRIPTASES"/>
    <property type="match status" value="1"/>
</dbReference>
<feature type="domain" description="Reverse transcriptase" evidence="2">
    <location>
        <begin position="230"/>
        <end position="316"/>
    </location>
</feature>
<dbReference type="InterPro" id="IPR000477">
    <property type="entry name" value="RT_dom"/>
</dbReference>
<feature type="non-terminal residue" evidence="3">
    <location>
        <position position="317"/>
    </location>
</feature>
<dbReference type="EMBL" id="LWDD02002809">
    <property type="protein sequence ID" value="KAE8239107.1"/>
    <property type="molecule type" value="Genomic_DNA"/>
</dbReference>
<dbReference type="Proteomes" id="UP000077671">
    <property type="component" value="Unassembled WGS sequence"/>
</dbReference>